<dbReference type="EMBL" id="AWFK01000007">
    <property type="protein sequence ID" value="KOA49961.1"/>
    <property type="molecule type" value="Genomic_DNA"/>
</dbReference>
<dbReference type="PANTHER" id="PTHR10000">
    <property type="entry name" value="PHOSPHOSERINE PHOSPHATASE"/>
    <property type="match status" value="1"/>
</dbReference>
<comment type="caution">
    <text evidence="1">The sequence shown here is derived from an EMBL/GenBank/DDBJ whole genome shotgun (WGS) entry which is preliminary data.</text>
</comment>
<dbReference type="AlphaFoldDB" id="A0AB34T953"/>
<name>A0AB34T953_9BIFI</name>
<dbReference type="PANTHER" id="PTHR10000:SF8">
    <property type="entry name" value="HAD SUPERFAMILY HYDROLASE-LIKE, TYPE 3"/>
    <property type="match status" value="1"/>
</dbReference>
<accession>A0AB34T953</accession>
<evidence type="ECO:0000313" key="1">
    <source>
        <dbReference type="EMBL" id="KOA49961.1"/>
    </source>
</evidence>
<dbReference type="GO" id="GO:0016791">
    <property type="term" value="F:phosphatase activity"/>
    <property type="evidence" value="ECO:0007669"/>
    <property type="project" value="TreeGrafter"/>
</dbReference>
<dbReference type="SUPFAM" id="SSF56784">
    <property type="entry name" value="HAD-like"/>
    <property type="match status" value="1"/>
</dbReference>
<dbReference type="GO" id="GO:0000287">
    <property type="term" value="F:magnesium ion binding"/>
    <property type="evidence" value="ECO:0007669"/>
    <property type="project" value="TreeGrafter"/>
</dbReference>
<dbReference type="GO" id="GO:0005829">
    <property type="term" value="C:cytosol"/>
    <property type="evidence" value="ECO:0007669"/>
    <property type="project" value="TreeGrafter"/>
</dbReference>
<organism evidence="1 2">
    <name type="scientific">Bifidobacterium animalis subsp. animalis MCC 0483</name>
    <dbReference type="NCBI Taxonomy" id="1365955"/>
    <lineage>
        <taxon>Bacteria</taxon>
        <taxon>Bacillati</taxon>
        <taxon>Actinomycetota</taxon>
        <taxon>Actinomycetes</taxon>
        <taxon>Bifidobacteriales</taxon>
        <taxon>Bifidobacteriaceae</taxon>
        <taxon>Bifidobacterium</taxon>
    </lineage>
</organism>
<proteinExistence type="predicted"/>
<dbReference type="Gene3D" id="3.40.50.1000">
    <property type="entry name" value="HAD superfamily/HAD-like"/>
    <property type="match status" value="2"/>
</dbReference>
<gene>
    <name evidence="1" type="ORF">BAAM0483_04805</name>
</gene>
<protein>
    <submittedName>
        <fullName evidence="1">HAD family hydrolase</fullName>
    </submittedName>
</protein>
<dbReference type="InterPro" id="IPR036412">
    <property type="entry name" value="HAD-like_sf"/>
</dbReference>
<sequence>MGPFVFVVQQRRPTNRGADLTEPFIVADLDGTLLHDGKTFEQRALSDYTIRTVDTLHRNHVPFVVATARPVSTGLDMVRRLHADACIYLNGALIDFHPATSDYAMLTGTKSAPNGQLLKIGFSSDYACEVCRSITHVIPDIEIGIVMDDVRYTNFDVSKYWKTQTWRFTDFTDVPEGTADKIIIFPTNEQTSLLSTLLPDELSLNISEGSLWMLMDPHANKQYTMELLCDRWNIDLNNVVAFGDDIIDIDMMQRAGTGVAVANSNPKVLNIADEICASNNDDGVAKWIEHRILIN</sequence>
<dbReference type="Pfam" id="PF08282">
    <property type="entry name" value="Hydrolase_3"/>
    <property type="match status" value="1"/>
</dbReference>
<keyword evidence="1" id="KW-0378">Hydrolase</keyword>
<reference evidence="1 2" key="1">
    <citation type="journal article" date="2015" name="Int J Genomics">
        <title>Comparative Genomics Revealed Genetic Diversity and Species/Strain-Level Differences in Carbohydrate Metabolism of Three Probiotic Bifidobacterial Species.</title>
        <authorList>
            <person name="Odamaki T."/>
            <person name="Horigome A."/>
            <person name="Sugahara H."/>
            <person name="Hashikura N."/>
            <person name="Minami J."/>
            <person name="Xiao J.Z."/>
            <person name="Abe F."/>
        </authorList>
    </citation>
    <scope>NUCLEOTIDE SEQUENCE [LARGE SCALE GENOMIC DNA]</scope>
    <source>
        <strain evidence="1 2">MCC 0483</strain>
    </source>
</reference>
<dbReference type="Proteomes" id="UP000037239">
    <property type="component" value="Unassembled WGS sequence"/>
</dbReference>
<evidence type="ECO:0000313" key="2">
    <source>
        <dbReference type="Proteomes" id="UP000037239"/>
    </source>
</evidence>
<dbReference type="InterPro" id="IPR023214">
    <property type="entry name" value="HAD_sf"/>
</dbReference>